<proteinExistence type="predicted"/>
<evidence type="ECO:0000313" key="3">
    <source>
        <dbReference type="Proteomes" id="UP000218334"/>
    </source>
</evidence>
<dbReference type="Pfam" id="PF06985">
    <property type="entry name" value="HET"/>
    <property type="match status" value="2"/>
</dbReference>
<dbReference type="EMBL" id="KZ293482">
    <property type="protein sequence ID" value="PBK60777.1"/>
    <property type="molecule type" value="Genomic_DNA"/>
</dbReference>
<organism evidence="2 3">
    <name type="scientific">Armillaria solidipes</name>
    <dbReference type="NCBI Taxonomy" id="1076256"/>
    <lineage>
        <taxon>Eukaryota</taxon>
        <taxon>Fungi</taxon>
        <taxon>Dikarya</taxon>
        <taxon>Basidiomycota</taxon>
        <taxon>Agaricomycotina</taxon>
        <taxon>Agaricomycetes</taxon>
        <taxon>Agaricomycetidae</taxon>
        <taxon>Agaricales</taxon>
        <taxon>Marasmiineae</taxon>
        <taxon>Physalacriaceae</taxon>
        <taxon>Armillaria</taxon>
    </lineage>
</organism>
<keyword evidence="3" id="KW-1185">Reference proteome</keyword>
<feature type="domain" description="Heterokaryon incompatibility" evidence="1">
    <location>
        <begin position="352"/>
        <end position="439"/>
    </location>
</feature>
<name>A0A2H3B840_9AGAR</name>
<accession>A0A2H3B840</accession>
<evidence type="ECO:0000313" key="2">
    <source>
        <dbReference type="EMBL" id="PBK60777.1"/>
    </source>
</evidence>
<dbReference type="Proteomes" id="UP000218334">
    <property type="component" value="Unassembled WGS sequence"/>
</dbReference>
<gene>
    <name evidence="2" type="ORF">ARMSODRAFT_1090110</name>
</gene>
<dbReference type="InterPro" id="IPR010730">
    <property type="entry name" value="HET"/>
</dbReference>
<dbReference type="STRING" id="1076256.A0A2H3B840"/>
<reference evidence="3" key="1">
    <citation type="journal article" date="2017" name="Nat. Ecol. Evol.">
        <title>Genome expansion and lineage-specific genetic innovations in the forest pathogenic fungi Armillaria.</title>
        <authorList>
            <person name="Sipos G."/>
            <person name="Prasanna A.N."/>
            <person name="Walter M.C."/>
            <person name="O'Connor E."/>
            <person name="Balint B."/>
            <person name="Krizsan K."/>
            <person name="Kiss B."/>
            <person name="Hess J."/>
            <person name="Varga T."/>
            <person name="Slot J."/>
            <person name="Riley R."/>
            <person name="Boka B."/>
            <person name="Rigling D."/>
            <person name="Barry K."/>
            <person name="Lee J."/>
            <person name="Mihaltcheva S."/>
            <person name="LaButti K."/>
            <person name="Lipzen A."/>
            <person name="Waldron R."/>
            <person name="Moloney N.M."/>
            <person name="Sperisen C."/>
            <person name="Kredics L."/>
            <person name="Vagvoelgyi C."/>
            <person name="Patrignani A."/>
            <person name="Fitzpatrick D."/>
            <person name="Nagy I."/>
            <person name="Doyle S."/>
            <person name="Anderson J.B."/>
            <person name="Grigoriev I.V."/>
            <person name="Gueldener U."/>
            <person name="Muensterkoetter M."/>
            <person name="Nagy L.G."/>
        </authorList>
    </citation>
    <scope>NUCLEOTIDE SEQUENCE [LARGE SCALE GENOMIC DNA]</scope>
    <source>
        <strain evidence="3">28-4</strain>
    </source>
</reference>
<dbReference type="PANTHER" id="PTHR33112">
    <property type="entry name" value="DOMAIN PROTEIN, PUTATIVE-RELATED"/>
    <property type="match status" value="1"/>
</dbReference>
<dbReference type="PANTHER" id="PTHR33112:SF16">
    <property type="entry name" value="HETEROKARYON INCOMPATIBILITY DOMAIN-CONTAINING PROTEIN"/>
    <property type="match status" value="1"/>
</dbReference>
<sequence>MTSYNLPPSFAAVSYPWRDLQLPPGTNTPSFSVNGATHADNISIDVLHTACIATRELSSCIYLWLDRLCILQTSKADKNWQIQRMYRIYSACDLCLVLPDGLVRLAGLAEPTLWADRAWTLQGKKRSSACSNSRTDPFKTFSMRNVPKGTSTVLILLIYLKSLKLSSKRAIQRHARCHRYASGFGSALAGSKSMSQIYDKFPLRIITAEVAELLRFPLDFGTRQSLSALWALAYTRSSSRPVDMDHGVNLDVEQFLPEERTKATIKLIQEVMKLEGGRAIWLYIAPWVKPSRKISTLPEMPETSESGRAYFSTSTGKDNCAAFIDSNELQIVEFPDISSDAPMTSYNLPPSFAAVSYPWRDLQLPPGTNTPSFSVNGATHADNISIDVLHTACIATRELSSCIYLWLDRLCILQTSKADKNWQIQRMYRIYSACDLCLVLPDGLVRLAGLAEPTLWADRAWTLQGKKRSSACSNSRTDPFKTFSMRNVPKGTSTVLILLIYLKSLKLSSKRAIQRHARCHRYASGFGSALAGSKSMSQIYDKFPLRIITAEVAELLRFPLDFGTRQSLSALWALAYTRSSSRPVDMDHGVNLDVEQFLPEERTKATIKLIQEVMKLEGGRAIWLYIAPWVKPSRKISTLPEMPETSESGRAYFSTSTGKVLAIDAICAEERWRAGGLPNPMPKGEMTDSGYFVFSTKAALVSLVQAQDSENTGKMAGRLATMTKAYDDRETWAIVIGRLRNWNRNPKTWKVEPMSYGAPKPKGVFELTMMLVEKHKFDLYHRVGIEREIDERITANWDWKYREFKVGGPGRGERVRFGAFAEGPEYL</sequence>
<feature type="domain" description="Heterokaryon incompatibility" evidence="1">
    <location>
        <begin position="10"/>
        <end position="97"/>
    </location>
</feature>
<dbReference type="AlphaFoldDB" id="A0A2H3B840"/>
<evidence type="ECO:0000259" key="1">
    <source>
        <dbReference type="Pfam" id="PF06985"/>
    </source>
</evidence>
<protein>
    <recommendedName>
        <fullName evidence="1">Heterokaryon incompatibility domain-containing protein</fullName>
    </recommendedName>
</protein>